<evidence type="ECO:0000313" key="1">
    <source>
        <dbReference type="EMBL" id="APG04974.1"/>
    </source>
</evidence>
<evidence type="ECO:0000313" key="2">
    <source>
        <dbReference type="Proteomes" id="UP000182987"/>
    </source>
</evidence>
<protein>
    <submittedName>
        <fullName evidence="1">Uncharacterized protein</fullName>
    </submittedName>
</protein>
<dbReference type="KEGG" id="lrz:BJI69_14445"/>
<dbReference type="AlphaFoldDB" id="A0A0G9HFD5"/>
<keyword evidence="2" id="KW-1185">Reference proteome</keyword>
<gene>
    <name evidence="1" type="ORF">BJI69_14445</name>
</gene>
<dbReference type="STRING" id="1440763.BJI69_14445"/>
<accession>A0A0G9HFD5</accession>
<organism evidence="1 2">
    <name type="scientific">Luteibacter rhizovicinus DSM 16549</name>
    <dbReference type="NCBI Taxonomy" id="1440763"/>
    <lineage>
        <taxon>Bacteria</taxon>
        <taxon>Pseudomonadati</taxon>
        <taxon>Pseudomonadota</taxon>
        <taxon>Gammaproteobacteria</taxon>
        <taxon>Lysobacterales</taxon>
        <taxon>Rhodanobacteraceae</taxon>
        <taxon>Luteibacter</taxon>
    </lineage>
</organism>
<dbReference type="PATRIC" id="fig|1440763.5.peg.2964"/>
<name>A0A0G9HFD5_9GAMM</name>
<dbReference type="OrthoDB" id="7066466at2"/>
<dbReference type="Proteomes" id="UP000182987">
    <property type="component" value="Chromosome"/>
</dbReference>
<dbReference type="RefSeq" id="WP_046966025.1">
    <property type="nucleotide sequence ID" value="NZ_CP017480.1"/>
</dbReference>
<sequence length="111" mass="11782">MRSKSIRKGLVALSCVLGLGVSASAMATAHIVVAARAILLQNYNGTTPTLWYTGSGCTSGNLTLDPTQSSDREKLLWATILSAKASGANVNFDYDINANVCYIRNFAVEPN</sequence>
<proteinExistence type="predicted"/>
<reference evidence="2" key="1">
    <citation type="submission" date="2016-09" db="EMBL/GenBank/DDBJ databases">
        <authorList>
            <person name="Lysoe E."/>
        </authorList>
    </citation>
    <scope>NUCLEOTIDE SEQUENCE [LARGE SCALE GENOMIC DNA]</scope>
    <source>
        <strain evidence="2">LJ96T</strain>
    </source>
</reference>
<dbReference type="EMBL" id="CP017480">
    <property type="protein sequence ID" value="APG04974.1"/>
    <property type="molecule type" value="Genomic_DNA"/>
</dbReference>